<evidence type="ECO:0000313" key="7">
    <source>
        <dbReference type="EMBL" id="MEA5392097.1"/>
    </source>
</evidence>
<accession>A0ABU5RWE3</accession>
<keyword evidence="4 5" id="KW-0472">Membrane</keyword>
<dbReference type="InterPro" id="IPR004841">
    <property type="entry name" value="AA-permease/SLC12A_dom"/>
</dbReference>
<evidence type="ECO:0000256" key="5">
    <source>
        <dbReference type="SAM" id="Phobius"/>
    </source>
</evidence>
<feature type="transmembrane region" description="Helical" evidence="5">
    <location>
        <begin position="298"/>
        <end position="324"/>
    </location>
</feature>
<feature type="transmembrane region" description="Helical" evidence="5">
    <location>
        <begin position="398"/>
        <end position="415"/>
    </location>
</feature>
<sequence>MTTDLRPDPSEGGSRPDERLLRRGTGLAGALTIGLGSILGTGVFVSLALAAQPAGEALPLAILFAALLAGANGLSAAQLAALMPVSGGSYEYGRRLLSPMAGFTAGWLFLCAKTASAAAAAIGLAAYLGTLLGVDPLAVRWWPPLAVGLITAAALAGLRRSQALNSLLVGSTLLSLVLFVAGAATLPALPDAAIASAAAPAGIAQATALVFVAFTGYGRIATMGEEVLRPERTIPRAVLLTLTVALLLYLAVAWSALRLAGPVGLASSVAAAGAASAAGPTPPLARLLLEAGWPWGSWIVALGASLALAGVLLNLILGLSRVWLAMGRRGDMPTGLAALDAAGTSPRTAVLLSGALAALLSLSGRLELTWGFSAFTVLGYYAITNLCVLRLEPQQRRFPVVLAWLGLISCLLLAFQVPAEAWRSGLAVLGLGLLWRWGYHGFRRGPTP</sequence>
<evidence type="ECO:0000256" key="3">
    <source>
        <dbReference type="ARBA" id="ARBA00022989"/>
    </source>
</evidence>
<evidence type="ECO:0000256" key="4">
    <source>
        <dbReference type="ARBA" id="ARBA00023136"/>
    </source>
</evidence>
<feature type="transmembrane region" description="Helical" evidence="5">
    <location>
        <begin position="421"/>
        <end position="439"/>
    </location>
</feature>
<feature type="transmembrane region" description="Helical" evidence="5">
    <location>
        <begin position="192"/>
        <end position="217"/>
    </location>
</feature>
<evidence type="ECO:0000259" key="6">
    <source>
        <dbReference type="Pfam" id="PF00324"/>
    </source>
</evidence>
<dbReference type="Pfam" id="PF00324">
    <property type="entry name" value="AA_permease"/>
    <property type="match status" value="1"/>
</dbReference>
<keyword evidence="3 5" id="KW-1133">Transmembrane helix</keyword>
<organism evidence="7 8">
    <name type="scientific">Cyanobium gracile UHCC 0139</name>
    <dbReference type="NCBI Taxonomy" id="3110308"/>
    <lineage>
        <taxon>Bacteria</taxon>
        <taxon>Bacillati</taxon>
        <taxon>Cyanobacteriota</taxon>
        <taxon>Cyanophyceae</taxon>
        <taxon>Synechococcales</taxon>
        <taxon>Prochlorococcaceae</taxon>
        <taxon>Cyanobium</taxon>
    </lineage>
</organism>
<feature type="transmembrane region" description="Helical" evidence="5">
    <location>
        <begin position="368"/>
        <end position="391"/>
    </location>
</feature>
<evidence type="ECO:0000256" key="2">
    <source>
        <dbReference type="ARBA" id="ARBA00022692"/>
    </source>
</evidence>
<dbReference type="Gene3D" id="1.20.1740.10">
    <property type="entry name" value="Amino acid/polyamine transporter I"/>
    <property type="match status" value="1"/>
</dbReference>
<feature type="transmembrane region" description="Helical" evidence="5">
    <location>
        <begin position="27"/>
        <end position="51"/>
    </location>
</feature>
<comment type="caution">
    <text evidence="7">The sequence shown here is derived from an EMBL/GenBank/DDBJ whole genome shotgun (WGS) entry which is preliminary data.</text>
</comment>
<dbReference type="RefSeq" id="WP_323306064.1">
    <property type="nucleotide sequence ID" value="NZ_JAYGHX010000008.1"/>
</dbReference>
<dbReference type="Proteomes" id="UP001304461">
    <property type="component" value="Unassembled WGS sequence"/>
</dbReference>
<feature type="transmembrane region" description="Helical" evidence="5">
    <location>
        <begin position="57"/>
        <end position="82"/>
    </location>
</feature>
<dbReference type="PANTHER" id="PTHR42770:SF7">
    <property type="entry name" value="MEMBRANE PROTEIN"/>
    <property type="match status" value="1"/>
</dbReference>
<evidence type="ECO:0000313" key="8">
    <source>
        <dbReference type="Proteomes" id="UP001304461"/>
    </source>
</evidence>
<feature type="transmembrane region" description="Helical" evidence="5">
    <location>
        <begin position="103"/>
        <end position="129"/>
    </location>
</feature>
<feature type="transmembrane region" description="Helical" evidence="5">
    <location>
        <begin position="167"/>
        <end position="186"/>
    </location>
</feature>
<gene>
    <name evidence="7" type="ORF">VB738_12595</name>
</gene>
<protein>
    <submittedName>
        <fullName evidence="7">APC family permease</fullName>
    </submittedName>
</protein>
<evidence type="ECO:0000256" key="1">
    <source>
        <dbReference type="ARBA" id="ARBA00004141"/>
    </source>
</evidence>
<feature type="transmembrane region" description="Helical" evidence="5">
    <location>
        <begin position="237"/>
        <end position="257"/>
    </location>
</feature>
<keyword evidence="8" id="KW-1185">Reference proteome</keyword>
<dbReference type="PIRSF" id="PIRSF006060">
    <property type="entry name" value="AA_transporter"/>
    <property type="match status" value="1"/>
</dbReference>
<keyword evidence="2 5" id="KW-0812">Transmembrane</keyword>
<name>A0ABU5RWE3_9CYAN</name>
<dbReference type="PANTHER" id="PTHR42770">
    <property type="entry name" value="AMINO ACID TRANSPORTER-RELATED"/>
    <property type="match status" value="1"/>
</dbReference>
<dbReference type="InterPro" id="IPR050367">
    <property type="entry name" value="APC_superfamily"/>
</dbReference>
<proteinExistence type="predicted"/>
<feature type="transmembrane region" description="Helical" evidence="5">
    <location>
        <begin position="141"/>
        <end position="158"/>
    </location>
</feature>
<feature type="domain" description="Amino acid permease/ SLC12A" evidence="6">
    <location>
        <begin position="30"/>
        <end position="389"/>
    </location>
</feature>
<reference evidence="7 8" key="1">
    <citation type="submission" date="2023-12" db="EMBL/GenBank/DDBJ databases">
        <title>Baltic Sea Cyanobacteria.</title>
        <authorList>
            <person name="Delbaje E."/>
            <person name="Fewer D.P."/>
            <person name="Shishido T.K."/>
        </authorList>
    </citation>
    <scope>NUCLEOTIDE SEQUENCE [LARGE SCALE GENOMIC DNA]</scope>
    <source>
        <strain evidence="7 8">UHCC 0139</strain>
    </source>
</reference>
<comment type="subcellular location">
    <subcellularLocation>
        <location evidence="1">Membrane</location>
        <topology evidence="1">Multi-pass membrane protein</topology>
    </subcellularLocation>
</comment>
<dbReference type="EMBL" id="JAYGHX010000008">
    <property type="protein sequence ID" value="MEA5392097.1"/>
    <property type="molecule type" value="Genomic_DNA"/>
</dbReference>
<feature type="transmembrane region" description="Helical" evidence="5">
    <location>
        <begin position="336"/>
        <end position="362"/>
    </location>
</feature>